<dbReference type="GO" id="GO:0005737">
    <property type="term" value="C:cytoplasm"/>
    <property type="evidence" value="ECO:0000318"/>
    <property type="project" value="GO_Central"/>
</dbReference>
<dbReference type="KEGG" id="cel:CELE_T10H4.11"/>
<dbReference type="Reactome" id="R-CEL-211981">
    <property type="pathway name" value="Xenobiotics"/>
</dbReference>
<dbReference type="Reactome" id="R-CEL-211999">
    <property type="pathway name" value="CYP2E1 reactions"/>
</dbReference>
<dbReference type="HOGENOM" id="CLU_001570_22_3_1"/>
<dbReference type="Proteomes" id="UP000001940">
    <property type="component" value="Chromosome V"/>
</dbReference>
<dbReference type="OrthoDB" id="2789670at2759"/>
<dbReference type="SMR" id="O62377"/>
<gene>
    <name evidence="10" type="primary">cyp-34a2</name>
    <name evidence="8" type="synonym">cyp-34A2</name>
    <name evidence="8" type="ORF">CELE_T10H4.11</name>
    <name evidence="10" type="ORF">T10H4.11</name>
</gene>
<dbReference type="GO" id="GO:0020037">
    <property type="term" value="F:heme binding"/>
    <property type="evidence" value="ECO:0000318"/>
    <property type="project" value="GO_Central"/>
</dbReference>
<dbReference type="PIR" id="T24817">
    <property type="entry name" value="T24817"/>
</dbReference>
<evidence type="ECO:0000256" key="2">
    <source>
        <dbReference type="ARBA" id="ARBA00022723"/>
    </source>
</evidence>
<dbReference type="Bgee" id="WBGene00011699">
    <property type="expression patterns" value="Expressed in adult organism and 2 other cell types or tissues"/>
</dbReference>
<dbReference type="PRINTS" id="PR00385">
    <property type="entry name" value="P450"/>
</dbReference>
<dbReference type="InterPro" id="IPR002401">
    <property type="entry name" value="Cyt_P450_E_grp-I"/>
</dbReference>
<dbReference type="Reactome" id="R-CEL-2142670">
    <property type="pathway name" value="Synthesis of epoxy (EET) and dihydroxyeicosatrienoic acids (DHET)"/>
</dbReference>
<evidence type="ECO:0000313" key="9">
    <source>
        <dbReference type="Proteomes" id="UP000001940"/>
    </source>
</evidence>
<dbReference type="Reactome" id="R-CEL-9753281">
    <property type="pathway name" value="Paracetamol ADME"/>
</dbReference>
<proteinExistence type="evidence at protein level"/>
<dbReference type="GO" id="GO:0006082">
    <property type="term" value="P:organic acid metabolic process"/>
    <property type="evidence" value="ECO:0000318"/>
    <property type="project" value="GO_Central"/>
</dbReference>
<feature type="signal peptide" evidence="7">
    <location>
        <begin position="1"/>
        <end position="21"/>
    </location>
</feature>
<dbReference type="FunCoup" id="O62377">
    <property type="interactions" value="34"/>
</dbReference>
<feature type="chain" id="PRO_5004160005" evidence="7">
    <location>
        <begin position="22"/>
        <end position="502"/>
    </location>
</feature>
<comment type="cofactor">
    <cofactor evidence="5">
        <name>heme</name>
        <dbReference type="ChEBI" id="CHEBI:30413"/>
    </cofactor>
</comment>
<keyword evidence="2 5" id="KW-0479">Metal-binding</keyword>
<dbReference type="PROSITE" id="PS00086">
    <property type="entry name" value="CYTOCHROME_P450"/>
    <property type="match status" value="1"/>
</dbReference>
<dbReference type="AlphaFoldDB" id="O62377"/>
<evidence type="ECO:0000256" key="4">
    <source>
        <dbReference type="ARBA" id="ARBA00023033"/>
    </source>
</evidence>
<dbReference type="Reactome" id="R-CEL-211945">
    <property type="pathway name" value="Phase I - Functionalization of compounds"/>
</dbReference>
<keyword evidence="4 6" id="KW-0503">Monooxygenase</keyword>
<keyword evidence="3 5" id="KW-0408">Iron</keyword>
<dbReference type="InterPro" id="IPR001128">
    <property type="entry name" value="Cyt_P450"/>
</dbReference>
<accession>O62377</accession>
<sequence length="502" mass="57544">MFLILLFSTILAIALVHQWRARKQLPRGPYPLPLIGNLHQLFYYCWKNGGLVEGYAEIEKSFGKVYTVWIGPMPTVFISDYDVAQETHVKRANVFGTRYAPGIMNYVRFDKGVVASNGEFWQEHRRFALTTLRNFGFGRNIMEERIMDEYRYRFKDFATTGNNNMAKSFETCARSFFDLLTGSVINKVLINERFEQDDADFEKLKTNLSRGLENTGFLDIFCPVNILQSRFLKWRQDSIFQPLDWILELTKRNIAKRVAQLKSGEHVLHDEPDDFLDAYLMKMYKDEKEGLDSTFTLDNLAIDMYDLWIAGQETTSTTLAWACACLLNKPEVVLKAREELVHVTGGHRSLSLTDKKVTPYLSAVISEVQRVASILNVNLFRILEEDTYVGGQPIRAGTAVTAHISMIHVDETLFKNHTEFNPERFLEVEGLDKKMIPFGIGKRACLGESLAKAELYLVLGNMLLDYNLEPVGDVPKIQTITPFGLLKRPPPFKVRFVEVEKS</sequence>
<protein>
    <submittedName>
        <fullName evidence="8">CYtochrome P450 family</fullName>
    </submittedName>
</protein>
<dbReference type="RefSeq" id="NP_506788.1">
    <property type="nucleotide sequence ID" value="NM_074387.3"/>
</dbReference>
<dbReference type="Reactome" id="R-CEL-211935">
    <property type="pathway name" value="Fatty acids"/>
</dbReference>
<dbReference type="GO" id="GO:0006805">
    <property type="term" value="P:xenobiotic metabolic process"/>
    <property type="evidence" value="ECO:0000318"/>
    <property type="project" value="GO_Central"/>
</dbReference>
<dbReference type="CDD" id="cd20617">
    <property type="entry name" value="CYP1_2-like"/>
    <property type="match status" value="1"/>
</dbReference>
<evidence type="ECO:0000256" key="3">
    <source>
        <dbReference type="ARBA" id="ARBA00023004"/>
    </source>
</evidence>
<evidence type="ECO:0000313" key="8">
    <source>
        <dbReference type="EMBL" id="CAB03339.1"/>
    </source>
</evidence>
<dbReference type="Reactome" id="R-CEL-211958">
    <property type="pathway name" value="Miscellaneous substrates"/>
</dbReference>
<dbReference type="PANTHER" id="PTHR24300">
    <property type="entry name" value="CYTOCHROME P450 508A4-RELATED"/>
    <property type="match status" value="1"/>
</dbReference>
<dbReference type="Gene3D" id="1.10.630.10">
    <property type="entry name" value="Cytochrome P450"/>
    <property type="match status" value="1"/>
</dbReference>
<feature type="binding site" description="axial binding residue" evidence="5">
    <location>
        <position position="445"/>
    </location>
    <ligand>
        <name>heme</name>
        <dbReference type="ChEBI" id="CHEBI:30413"/>
    </ligand>
    <ligandPart>
        <name>Fe</name>
        <dbReference type="ChEBI" id="CHEBI:18248"/>
    </ligandPart>
</feature>
<dbReference type="OMA" id="NVNLFRI"/>
<keyword evidence="9" id="KW-1185">Reference proteome</keyword>
<dbReference type="PaxDb" id="6239-T10H4.11"/>
<reference evidence="8 9" key="1">
    <citation type="journal article" date="1998" name="Science">
        <title>Genome sequence of the nematode C. elegans: a platform for investigating biology.</title>
        <authorList>
            <consortium name="The C. elegans sequencing consortium"/>
            <person name="Sulson J.E."/>
            <person name="Waterston R."/>
        </authorList>
    </citation>
    <scope>NUCLEOTIDE SEQUENCE [LARGE SCALE GENOMIC DNA]</scope>
    <source>
        <strain evidence="8 9">Bristol N2</strain>
    </source>
</reference>
<dbReference type="eggNOG" id="KOG0156">
    <property type="taxonomic scope" value="Eukaryota"/>
</dbReference>
<evidence type="ECO:0000313" key="10">
    <source>
        <dbReference type="WormBase" id="T10H4.11"/>
    </source>
</evidence>
<evidence type="ECO:0000256" key="7">
    <source>
        <dbReference type="SAM" id="SignalP"/>
    </source>
</evidence>
<evidence type="ECO:0000256" key="1">
    <source>
        <dbReference type="ARBA" id="ARBA00010617"/>
    </source>
</evidence>
<dbReference type="PRINTS" id="PR00463">
    <property type="entry name" value="EP450I"/>
</dbReference>
<keyword evidence="5 6" id="KW-0349">Heme</keyword>
<dbReference type="Reactome" id="R-CEL-5423646">
    <property type="pathway name" value="Aflatoxin activation and detoxification"/>
</dbReference>
<comment type="similarity">
    <text evidence="1 6">Belongs to the cytochrome P450 family.</text>
</comment>
<dbReference type="CTD" id="188400"/>
<dbReference type="GO" id="GO:0005506">
    <property type="term" value="F:iron ion binding"/>
    <property type="evidence" value="ECO:0007669"/>
    <property type="project" value="InterPro"/>
</dbReference>
<dbReference type="PeptideAtlas" id="O62377"/>
<dbReference type="GeneID" id="188400"/>
<dbReference type="FunFam" id="1.10.630.10:FF:000084">
    <property type="entry name" value="CYtochrome P450 family"/>
    <property type="match status" value="1"/>
</dbReference>
<dbReference type="WormBase" id="T10H4.11">
    <property type="protein sequence ID" value="CE16396"/>
    <property type="gene ID" value="WBGene00011699"/>
    <property type="gene designation" value="cyp-34A2"/>
</dbReference>
<dbReference type="EMBL" id="BX284605">
    <property type="protein sequence ID" value="CAB03339.1"/>
    <property type="molecule type" value="Genomic_DNA"/>
</dbReference>
<dbReference type="InterPro" id="IPR036396">
    <property type="entry name" value="Cyt_P450_sf"/>
</dbReference>
<keyword evidence="6" id="KW-0560">Oxidoreductase</keyword>
<dbReference type="Reactome" id="R-CEL-9027307">
    <property type="pathway name" value="Biosynthesis of maresin-like SPMs"/>
</dbReference>
<dbReference type="Reactome" id="R-CEL-9749641">
    <property type="pathway name" value="Aspirin ADME"/>
</dbReference>
<dbReference type="UCSC" id="T10H4.11">
    <property type="organism name" value="c. elegans"/>
</dbReference>
<keyword evidence="11" id="KW-1267">Proteomics identification</keyword>
<organism evidence="8 9">
    <name type="scientific">Caenorhabditis elegans</name>
    <dbReference type="NCBI Taxonomy" id="6239"/>
    <lineage>
        <taxon>Eukaryota</taxon>
        <taxon>Metazoa</taxon>
        <taxon>Ecdysozoa</taxon>
        <taxon>Nematoda</taxon>
        <taxon>Chromadorea</taxon>
        <taxon>Rhabditida</taxon>
        <taxon>Rhabditina</taxon>
        <taxon>Rhabditomorpha</taxon>
        <taxon>Rhabditoidea</taxon>
        <taxon>Rhabditidae</taxon>
        <taxon>Peloderinae</taxon>
        <taxon>Caenorhabditis</taxon>
    </lineage>
</organism>
<evidence type="ECO:0000256" key="5">
    <source>
        <dbReference type="PIRSR" id="PIRSR602401-1"/>
    </source>
</evidence>
<dbReference type="STRING" id="6239.T10H4.11.1"/>
<dbReference type="GO" id="GO:0016712">
    <property type="term" value="F:oxidoreductase activity, acting on paired donors, with incorporation or reduction of molecular oxygen, reduced flavin or flavoprotein as one donor, and incorporation of one atom of oxygen"/>
    <property type="evidence" value="ECO:0000318"/>
    <property type="project" value="GO_Central"/>
</dbReference>
<dbReference type="AGR" id="WB:WBGene00011699"/>
<dbReference type="PhylomeDB" id="O62377"/>
<dbReference type="InParanoid" id="O62377"/>
<dbReference type="InterPro" id="IPR050182">
    <property type="entry name" value="Cytochrome_P450_fam2"/>
</dbReference>
<dbReference type="InterPro" id="IPR017972">
    <property type="entry name" value="Cyt_P450_CS"/>
</dbReference>
<name>O62377_CAEEL</name>
<evidence type="ECO:0000256" key="6">
    <source>
        <dbReference type="RuleBase" id="RU000461"/>
    </source>
</evidence>
<evidence type="ECO:0007829" key="11">
    <source>
        <dbReference type="PeptideAtlas" id="O62377"/>
    </source>
</evidence>
<dbReference type="SUPFAM" id="SSF48264">
    <property type="entry name" value="Cytochrome P450"/>
    <property type="match status" value="1"/>
</dbReference>
<dbReference type="Pfam" id="PF00067">
    <property type="entry name" value="p450"/>
    <property type="match status" value="1"/>
</dbReference>
<keyword evidence="7" id="KW-0732">Signal</keyword>
<dbReference type="Reactome" id="R-CEL-2142816">
    <property type="pathway name" value="Synthesis of (16-20)-hydroxyeicosatetraenoic acids (HETE)"/>
</dbReference>
<dbReference type="PANTHER" id="PTHR24300:SF86">
    <property type="entry name" value="CYTOCHROME P450 FAMILY"/>
    <property type="match status" value="1"/>
</dbReference>